<accession>A0A3P8QDM3</accession>
<reference evidence="3" key="3">
    <citation type="submission" date="2025-08" db="UniProtKB">
        <authorList>
            <consortium name="Ensembl"/>
        </authorList>
    </citation>
    <scope>IDENTIFICATION</scope>
</reference>
<dbReference type="Proteomes" id="UP000265100">
    <property type="component" value="Chromosome 8"/>
</dbReference>
<dbReference type="GO" id="GO:0005979">
    <property type="term" value="P:regulation of glycogen biosynthetic process"/>
    <property type="evidence" value="ECO:0007669"/>
    <property type="project" value="TreeGrafter"/>
</dbReference>
<dbReference type="Ensembl" id="ENSACLT00000027718.2">
    <property type="protein sequence ID" value="ENSACLP00000027084.2"/>
    <property type="gene ID" value="ENSACLG00000018422.2"/>
</dbReference>
<dbReference type="Bgee" id="ENSACLG00000018422">
    <property type="expression patterns" value="Expressed in ovary and 8 other cell types or tissues"/>
</dbReference>
<organism evidence="3 4">
    <name type="scientific">Astatotilapia calliptera</name>
    <name type="common">Eastern happy</name>
    <name type="synonym">Chromis callipterus</name>
    <dbReference type="NCBI Taxonomy" id="8154"/>
    <lineage>
        <taxon>Eukaryota</taxon>
        <taxon>Metazoa</taxon>
        <taxon>Chordata</taxon>
        <taxon>Craniata</taxon>
        <taxon>Vertebrata</taxon>
        <taxon>Euteleostomi</taxon>
        <taxon>Actinopterygii</taxon>
        <taxon>Neopterygii</taxon>
        <taxon>Teleostei</taxon>
        <taxon>Neoteleostei</taxon>
        <taxon>Acanthomorphata</taxon>
        <taxon>Ovalentaria</taxon>
        <taxon>Cichlomorphae</taxon>
        <taxon>Cichliformes</taxon>
        <taxon>Cichlidae</taxon>
        <taxon>African cichlids</taxon>
        <taxon>Pseudocrenilabrinae</taxon>
        <taxon>Haplochromini</taxon>
        <taxon>Astatotilapia</taxon>
    </lineage>
</organism>
<dbReference type="InterPro" id="IPR050782">
    <property type="entry name" value="PP1_regulatory_subunit_3"/>
</dbReference>
<reference evidence="3 4" key="1">
    <citation type="submission" date="2018-05" db="EMBL/GenBank/DDBJ databases">
        <authorList>
            <person name="Datahose"/>
        </authorList>
    </citation>
    <scope>NUCLEOTIDE SEQUENCE</scope>
</reference>
<reference evidence="4" key="2">
    <citation type="submission" date="2023-03" db="EMBL/GenBank/DDBJ databases">
        <authorList>
            <consortium name="Wellcome Sanger Institute Data Sharing"/>
        </authorList>
    </citation>
    <scope>NUCLEOTIDE SEQUENCE [LARGE SCALE GENOMIC DNA]</scope>
</reference>
<dbReference type="GO" id="GO:2001069">
    <property type="term" value="F:glycogen binding"/>
    <property type="evidence" value="ECO:0007669"/>
    <property type="project" value="TreeGrafter"/>
</dbReference>
<protein>
    <recommendedName>
        <fullName evidence="2">CBM21 domain-containing protein</fullName>
    </recommendedName>
</protein>
<dbReference type="Gene3D" id="2.60.40.2440">
    <property type="entry name" value="Carbohydrate binding type-21 domain"/>
    <property type="match status" value="1"/>
</dbReference>
<proteinExistence type="predicted"/>
<feature type="region of interest" description="Disordered" evidence="1">
    <location>
        <begin position="374"/>
        <end position="408"/>
    </location>
</feature>
<evidence type="ECO:0000259" key="2">
    <source>
        <dbReference type="PROSITE" id="PS51159"/>
    </source>
</evidence>
<dbReference type="InterPro" id="IPR005036">
    <property type="entry name" value="CBM21_dom"/>
</dbReference>
<dbReference type="PANTHER" id="PTHR12307:SF15">
    <property type="entry name" value="PROTEIN PHOSPHATASE 1 REGULATORY SUBUNIT 3C"/>
    <property type="match status" value="1"/>
</dbReference>
<dbReference type="InterPro" id="IPR038175">
    <property type="entry name" value="CBM21_dom_sf"/>
</dbReference>
<evidence type="ECO:0000313" key="3">
    <source>
        <dbReference type="Ensembl" id="ENSACLP00000027084.2"/>
    </source>
</evidence>
<evidence type="ECO:0000256" key="1">
    <source>
        <dbReference type="SAM" id="MobiDB-lite"/>
    </source>
</evidence>
<dbReference type="GO" id="GO:0000164">
    <property type="term" value="C:protein phosphatase type 1 complex"/>
    <property type="evidence" value="ECO:0007669"/>
    <property type="project" value="TreeGrafter"/>
</dbReference>
<evidence type="ECO:0000313" key="4">
    <source>
        <dbReference type="Proteomes" id="UP000265100"/>
    </source>
</evidence>
<sequence>MNCTRVLHVLNPRPGGPSPIMPIDVAVRICLASSPPLRSFLGNCNKRSSSSVALLPHCRPLRPCLTSAMATAPSAGAESSSGNPGLLRRKKRKTVVFADSRGLALATVHVYNECEDEVLSELLTEIEGAASGLHLADIKDPADCGSCLVLAFTQPAADYLDLRSRLKAQQVCLETCSVQEHLLSGTVQVRNICFEKSVWVRITFDSWCSFQDVRCQYLNNVYGCPDTDTFSFSIALPELLKPSGKVEFCIRYQTQDQTFWDNNLGNNYRLATADRNSRSTAVKSPAGVPFQSDRSGDKRDEIHSDFDPFGSPRTSAGIFPEWQSWGHIETTPYWSSQTDVYLWICLILFYPMHPKTEPLTYTLVPTIPAPSRIPPGAPSYAAQRGSQEEPGVPKGFKPASKGDFEPRDELTGLRFSAFSEAPKDP</sequence>
<name>A0A3P8QDM3_ASTCA</name>
<dbReference type="PROSITE" id="PS51159">
    <property type="entry name" value="CBM21"/>
    <property type="match status" value="1"/>
</dbReference>
<dbReference type="Pfam" id="PF03370">
    <property type="entry name" value="CBM_21"/>
    <property type="match status" value="1"/>
</dbReference>
<dbReference type="PANTHER" id="PTHR12307">
    <property type="entry name" value="PROTEIN PHOSPHATASE 1 REGULATORY SUBUNIT"/>
    <property type="match status" value="1"/>
</dbReference>
<reference evidence="3" key="4">
    <citation type="submission" date="2025-09" db="UniProtKB">
        <authorList>
            <consortium name="Ensembl"/>
        </authorList>
    </citation>
    <scope>IDENTIFICATION</scope>
</reference>
<keyword evidence="4" id="KW-1185">Reference proteome</keyword>
<feature type="domain" description="CBM21" evidence="2">
    <location>
        <begin position="163"/>
        <end position="271"/>
    </location>
</feature>
<feature type="compositionally biased region" description="Basic and acidic residues" evidence="1">
    <location>
        <begin position="294"/>
        <end position="306"/>
    </location>
</feature>
<dbReference type="GeneTree" id="ENSGT00940000155648"/>
<dbReference type="OMA" id="HQIEFCI"/>
<dbReference type="AlphaFoldDB" id="A0A3P8QDM3"/>
<dbReference type="GO" id="GO:0008157">
    <property type="term" value="F:protein phosphatase 1 binding"/>
    <property type="evidence" value="ECO:0007669"/>
    <property type="project" value="TreeGrafter"/>
</dbReference>
<feature type="region of interest" description="Disordered" evidence="1">
    <location>
        <begin position="279"/>
        <end position="312"/>
    </location>
</feature>